<protein>
    <submittedName>
        <fullName evidence="2">VOC family protein</fullName>
    </submittedName>
</protein>
<dbReference type="Pfam" id="PF18029">
    <property type="entry name" value="Glyoxalase_6"/>
    <property type="match status" value="2"/>
</dbReference>
<evidence type="ECO:0000313" key="3">
    <source>
        <dbReference type="Proteomes" id="UP001501326"/>
    </source>
</evidence>
<evidence type="ECO:0000313" key="2">
    <source>
        <dbReference type="EMBL" id="GAA2737210.1"/>
    </source>
</evidence>
<name>A0ABN3UQB8_9MICO</name>
<dbReference type="PROSITE" id="PS51819">
    <property type="entry name" value="VOC"/>
    <property type="match status" value="1"/>
</dbReference>
<dbReference type="PANTHER" id="PTHR35908">
    <property type="entry name" value="HYPOTHETICAL FUSION PROTEIN"/>
    <property type="match status" value="1"/>
</dbReference>
<dbReference type="Gene3D" id="3.10.180.10">
    <property type="entry name" value="2,3-Dihydroxybiphenyl 1,2-Dioxygenase, domain 1"/>
    <property type="match status" value="2"/>
</dbReference>
<dbReference type="InterPro" id="IPR041581">
    <property type="entry name" value="Glyoxalase_6"/>
</dbReference>
<dbReference type="SUPFAM" id="SSF54593">
    <property type="entry name" value="Glyoxalase/Bleomycin resistance protein/Dihydroxybiphenyl dioxygenase"/>
    <property type="match status" value="2"/>
</dbReference>
<dbReference type="InterPro" id="IPR029068">
    <property type="entry name" value="Glyas_Bleomycin-R_OHBP_Dase"/>
</dbReference>
<dbReference type="EMBL" id="BAAARN010000002">
    <property type="protein sequence ID" value="GAA2737210.1"/>
    <property type="molecule type" value="Genomic_DNA"/>
</dbReference>
<feature type="domain" description="VOC" evidence="1">
    <location>
        <begin position="4"/>
        <end position="118"/>
    </location>
</feature>
<dbReference type="PANTHER" id="PTHR35908:SF1">
    <property type="entry name" value="CONSERVED PROTEIN"/>
    <property type="match status" value="1"/>
</dbReference>
<gene>
    <name evidence="2" type="ORF">GCM10009867_23510</name>
</gene>
<organism evidence="2 3">
    <name type="scientific">Pedococcus aerophilus</name>
    <dbReference type="NCBI Taxonomy" id="436356"/>
    <lineage>
        <taxon>Bacteria</taxon>
        <taxon>Bacillati</taxon>
        <taxon>Actinomycetota</taxon>
        <taxon>Actinomycetes</taxon>
        <taxon>Micrococcales</taxon>
        <taxon>Intrasporangiaceae</taxon>
        <taxon>Pedococcus</taxon>
    </lineage>
</organism>
<comment type="caution">
    <text evidence="2">The sequence shown here is derived from an EMBL/GenBank/DDBJ whole genome shotgun (WGS) entry which is preliminary data.</text>
</comment>
<dbReference type="InterPro" id="IPR037523">
    <property type="entry name" value="VOC_core"/>
</dbReference>
<accession>A0ABN3UQB8</accession>
<dbReference type="RefSeq" id="WP_344193573.1">
    <property type="nucleotide sequence ID" value="NZ_BAAARN010000002.1"/>
</dbReference>
<evidence type="ECO:0000259" key="1">
    <source>
        <dbReference type="PROSITE" id="PS51819"/>
    </source>
</evidence>
<reference evidence="2 3" key="1">
    <citation type="journal article" date="2019" name="Int. J. Syst. Evol. Microbiol.">
        <title>The Global Catalogue of Microorganisms (GCM) 10K type strain sequencing project: providing services to taxonomists for standard genome sequencing and annotation.</title>
        <authorList>
            <consortium name="The Broad Institute Genomics Platform"/>
            <consortium name="The Broad Institute Genome Sequencing Center for Infectious Disease"/>
            <person name="Wu L."/>
            <person name="Ma J."/>
        </authorList>
    </citation>
    <scope>NUCLEOTIDE SEQUENCE [LARGE SCALE GENOMIC DNA]</scope>
    <source>
        <strain evidence="2 3">JCM 16378</strain>
    </source>
</reference>
<sequence>MTSRLTELCVDAHDPLQLARFWAGVLGRQLSDAPGDGVALQADDEPGFPIRFLPSDQPKTGPNQVHFDLTSTSLADQQAIVARALELGGRHLDIGQLPEEGHVVLADPEGNEFCVIEPGNSFLAGTATIGALSSDGSQAVGYFWSRAMDWPLVWDQDEETAIQSPRGGSKISWGGPPVAEKHGKNRVHFNLRATDGDSASELARLGSLGASTAGTGQCGEGWTAMTDPDGNEFCLRAETSRLPG</sequence>
<dbReference type="Proteomes" id="UP001501326">
    <property type="component" value="Unassembled WGS sequence"/>
</dbReference>
<keyword evidence="3" id="KW-1185">Reference proteome</keyword>
<dbReference type="CDD" id="cd06587">
    <property type="entry name" value="VOC"/>
    <property type="match status" value="1"/>
</dbReference>
<proteinExistence type="predicted"/>